<evidence type="ECO:0000259" key="1">
    <source>
        <dbReference type="Pfam" id="PF00196"/>
    </source>
</evidence>
<comment type="caution">
    <text evidence="2">The sequence shown here is derived from an EMBL/GenBank/DDBJ whole genome shotgun (WGS) entry which is preliminary data.</text>
</comment>
<dbReference type="Gene3D" id="1.10.10.10">
    <property type="entry name" value="Winged helix-like DNA-binding domain superfamily/Winged helix DNA-binding domain"/>
    <property type="match status" value="1"/>
</dbReference>
<gene>
    <name evidence="2" type="ORF">BRYFOR_09139</name>
</gene>
<dbReference type="Proteomes" id="UP000005561">
    <property type="component" value="Unassembled WGS sequence"/>
</dbReference>
<organism evidence="2 3">
    <name type="scientific">Marvinbryantia formatexigens DSM 14469</name>
    <dbReference type="NCBI Taxonomy" id="478749"/>
    <lineage>
        <taxon>Bacteria</taxon>
        <taxon>Bacillati</taxon>
        <taxon>Bacillota</taxon>
        <taxon>Clostridia</taxon>
        <taxon>Lachnospirales</taxon>
        <taxon>Lachnospiraceae</taxon>
        <taxon>Marvinbryantia</taxon>
    </lineage>
</organism>
<feature type="domain" description="HTH luxR-type" evidence="1">
    <location>
        <begin position="25"/>
        <end position="62"/>
    </location>
</feature>
<dbReference type="GO" id="GO:0003677">
    <property type="term" value="F:DNA binding"/>
    <property type="evidence" value="ECO:0007669"/>
    <property type="project" value="InterPro"/>
</dbReference>
<dbReference type="InterPro" id="IPR016032">
    <property type="entry name" value="Sig_transdc_resp-reg_C-effctor"/>
</dbReference>
<name>C6LKF2_9FIRM</name>
<sequence>MHHFSGSDKRNSIYGLGDCPADIGGATPAVISERLCISVTTAYKHIANMYKKMNVTNRQEFIARLYEKPSEPSSNQTELR</sequence>
<evidence type="ECO:0000313" key="2">
    <source>
        <dbReference type="EMBL" id="EET58851.1"/>
    </source>
</evidence>
<dbReference type="OrthoDB" id="1662986at2"/>
<proteinExistence type="predicted"/>
<evidence type="ECO:0000313" key="3">
    <source>
        <dbReference type="Proteomes" id="UP000005561"/>
    </source>
</evidence>
<protein>
    <recommendedName>
        <fullName evidence="1">HTH luxR-type domain-containing protein</fullName>
    </recommendedName>
</protein>
<reference evidence="2" key="1">
    <citation type="submission" date="2009-07" db="EMBL/GenBank/DDBJ databases">
        <authorList>
            <person name="Weinstock G."/>
            <person name="Sodergren E."/>
            <person name="Clifton S."/>
            <person name="Fulton L."/>
            <person name="Fulton B."/>
            <person name="Courtney L."/>
            <person name="Fronick C."/>
            <person name="Harrison M."/>
            <person name="Strong C."/>
            <person name="Farmer C."/>
            <person name="Delahaunty K."/>
            <person name="Markovic C."/>
            <person name="Hall O."/>
            <person name="Minx P."/>
            <person name="Tomlinson C."/>
            <person name="Mitreva M."/>
            <person name="Nelson J."/>
            <person name="Hou S."/>
            <person name="Wollam A."/>
            <person name="Pepin K.H."/>
            <person name="Johnson M."/>
            <person name="Bhonagiri V."/>
            <person name="Nash W.E."/>
            <person name="Warren W."/>
            <person name="Chinwalla A."/>
            <person name="Mardis E.R."/>
            <person name="Wilson R.K."/>
        </authorList>
    </citation>
    <scope>NUCLEOTIDE SEQUENCE [LARGE SCALE GENOMIC DNA]</scope>
    <source>
        <strain evidence="2">DSM 14469</strain>
    </source>
</reference>
<dbReference type="RefSeq" id="WP_006863901.1">
    <property type="nucleotide sequence ID" value="NZ_ACCL02000024.1"/>
</dbReference>
<dbReference type="GO" id="GO:0006355">
    <property type="term" value="P:regulation of DNA-templated transcription"/>
    <property type="evidence" value="ECO:0007669"/>
    <property type="project" value="InterPro"/>
</dbReference>
<dbReference type="AlphaFoldDB" id="C6LKF2"/>
<keyword evidence="3" id="KW-1185">Reference proteome</keyword>
<dbReference type="SUPFAM" id="SSF46894">
    <property type="entry name" value="C-terminal effector domain of the bipartite response regulators"/>
    <property type="match status" value="1"/>
</dbReference>
<dbReference type="Pfam" id="PF00196">
    <property type="entry name" value="GerE"/>
    <property type="match status" value="1"/>
</dbReference>
<dbReference type="EMBL" id="ACCL02000024">
    <property type="protein sequence ID" value="EET58851.1"/>
    <property type="molecule type" value="Genomic_DNA"/>
</dbReference>
<dbReference type="InterPro" id="IPR036388">
    <property type="entry name" value="WH-like_DNA-bd_sf"/>
</dbReference>
<dbReference type="InterPro" id="IPR000792">
    <property type="entry name" value="Tscrpt_reg_LuxR_C"/>
</dbReference>
<accession>C6LKF2</accession>